<dbReference type="NCBIfam" id="TIGR00355">
    <property type="entry name" value="purH"/>
    <property type="match status" value="1"/>
</dbReference>
<comment type="similarity">
    <text evidence="3 10">Belongs to the PurH family.</text>
</comment>
<evidence type="ECO:0000256" key="9">
    <source>
        <dbReference type="ARBA" id="ARBA00050687"/>
    </source>
</evidence>
<dbReference type="InterPro" id="IPR011607">
    <property type="entry name" value="MGS-like_dom"/>
</dbReference>
<evidence type="ECO:0000259" key="11">
    <source>
        <dbReference type="PROSITE" id="PS51855"/>
    </source>
</evidence>
<dbReference type="SUPFAM" id="SSF52335">
    <property type="entry name" value="Methylglyoxal synthase-like"/>
    <property type="match status" value="1"/>
</dbReference>
<dbReference type="SMART" id="SM00798">
    <property type="entry name" value="AICARFT_IMPCHas"/>
    <property type="match status" value="1"/>
</dbReference>
<dbReference type="FunFam" id="3.40.140.20:FF:000002">
    <property type="entry name" value="Bifunctional purine biosynthesis protein PurH"/>
    <property type="match status" value="1"/>
</dbReference>
<evidence type="ECO:0000256" key="1">
    <source>
        <dbReference type="ARBA" id="ARBA00004844"/>
    </source>
</evidence>
<dbReference type="InterPro" id="IPR024051">
    <property type="entry name" value="AICAR_Tfase_dup_dom_sf"/>
</dbReference>
<dbReference type="Pfam" id="PF02142">
    <property type="entry name" value="MGS"/>
    <property type="match status" value="1"/>
</dbReference>
<dbReference type="InterPro" id="IPR016193">
    <property type="entry name" value="Cytidine_deaminase-like"/>
</dbReference>
<dbReference type="PROSITE" id="PS51855">
    <property type="entry name" value="MGS"/>
    <property type="match status" value="1"/>
</dbReference>
<proteinExistence type="inferred from homology"/>
<evidence type="ECO:0000256" key="3">
    <source>
        <dbReference type="ARBA" id="ARBA00007667"/>
    </source>
</evidence>
<comment type="domain">
    <text evidence="10">The IMP cyclohydrolase activity resides in the N-terminal region.</text>
</comment>
<organism evidence="12">
    <name type="scientific">bacterium 19PA01SH03</name>
    <dbReference type="NCBI Taxonomy" id="2920705"/>
    <lineage>
        <taxon>Bacteria</taxon>
    </lineage>
</organism>
<evidence type="ECO:0000256" key="8">
    <source>
        <dbReference type="ARBA" id="ARBA00050488"/>
    </source>
</evidence>
<evidence type="ECO:0000256" key="6">
    <source>
        <dbReference type="ARBA" id="ARBA00022801"/>
    </source>
</evidence>
<gene>
    <name evidence="10 12" type="primary">purH</name>
    <name evidence="12" type="ORF">MRN70_01225</name>
</gene>
<dbReference type="HAMAP" id="MF_00139">
    <property type="entry name" value="PurH"/>
    <property type="match status" value="1"/>
</dbReference>
<dbReference type="GO" id="GO:0006189">
    <property type="term" value="P:'de novo' IMP biosynthetic process"/>
    <property type="evidence" value="ECO:0007669"/>
    <property type="project" value="UniProtKB-UniRule"/>
</dbReference>
<evidence type="ECO:0000313" key="12">
    <source>
        <dbReference type="EMBL" id="XAG21516.1"/>
    </source>
</evidence>
<dbReference type="CDD" id="cd01421">
    <property type="entry name" value="IMPCH"/>
    <property type="match status" value="1"/>
</dbReference>
<dbReference type="Gene3D" id="3.40.140.20">
    <property type="match status" value="2"/>
</dbReference>
<dbReference type="GO" id="GO:0004643">
    <property type="term" value="F:phosphoribosylaminoimidazolecarboxamide formyltransferase activity"/>
    <property type="evidence" value="ECO:0007669"/>
    <property type="project" value="UniProtKB-UniRule"/>
</dbReference>
<evidence type="ECO:0000256" key="4">
    <source>
        <dbReference type="ARBA" id="ARBA00022679"/>
    </source>
</evidence>
<comment type="pathway">
    <text evidence="2 10">Purine metabolism; IMP biosynthesis via de novo pathway; 5-formamido-1-(5-phospho-D-ribosyl)imidazole-4-carboxamide from 5-amino-1-(5-phospho-D-ribosyl)imidazole-4-carboxamide (10-formyl THF route): step 1/1.</text>
</comment>
<name>A0AAU6SNK7_UNCXX</name>
<reference evidence="12" key="1">
    <citation type="submission" date="2022-03" db="EMBL/GenBank/DDBJ databases">
        <title>Sea Food Isolates.</title>
        <authorList>
            <person name="Li c."/>
        </authorList>
    </citation>
    <scope>NUCLEOTIDE SEQUENCE</scope>
    <source>
        <strain evidence="12">19PA01SH03</strain>
    </source>
</reference>
<dbReference type="FunFam" id="3.40.140.20:FF:000001">
    <property type="entry name" value="Bifunctional purine biosynthesis protein PurH"/>
    <property type="match status" value="1"/>
</dbReference>
<dbReference type="Gene3D" id="3.40.50.1380">
    <property type="entry name" value="Methylglyoxal synthase-like domain"/>
    <property type="match status" value="1"/>
</dbReference>
<dbReference type="GO" id="GO:0003937">
    <property type="term" value="F:IMP cyclohydrolase activity"/>
    <property type="evidence" value="ECO:0007669"/>
    <property type="project" value="UniProtKB-UniRule"/>
</dbReference>
<dbReference type="AlphaFoldDB" id="A0AAU6SNK7"/>
<dbReference type="PANTHER" id="PTHR11692">
    <property type="entry name" value="BIFUNCTIONAL PURINE BIOSYNTHESIS PROTEIN PURH"/>
    <property type="match status" value="1"/>
</dbReference>
<comment type="catalytic activity">
    <reaction evidence="9 10">
        <text>IMP + H2O = 5-formamido-1-(5-phospho-D-ribosyl)imidazole-4-carboxamide</text>
        <dbReference type="Rhea" id="RHEA:18445"/>
        <dbReference type="ChEBI" id="CHEBI:15377"/>
        <dbReference type="ChEBI" id="CHEBI:58053"/>
        <dbReference type="ChEBI" id="CHEBI:58467"/>
        <dbReference type="EC" id="3.5.4.10"/>
    </reaction>
</comment>
<keyword evidence="7 10" id="KW-0511">Multifunctional enzyme</keyword>
<keyword evidence="5 10" id="KW-0658">Purine biosynthesis</keyword>
<dbReference type="FunFam" id="3.40.50.1380:FF:000001">
    <property type="entry name" value="Bifunctional purine biosynthesis protein PurH"/>
    <property type="match status" value="1"/>
</dbReference>
<evidence type="ECO:0000256" key="7">
    <source>
        <dbReference type="ARBA" id="ARBA00023268"/>
    </source>
</evidence>
<sequence length="530" mass="57282">MNNARPIRRALISVSNKTGILEFAQALAERDVELLSTGGTARLLAEHGLTVTEVSDYTGFPEMMDGRVKTLHPKVHGGILGRRGQDDAIMAEHGIQPIDMVVVNLYPFADTVAKAGCTLADAVENIDIGGPTMVRSAAKNHQDVTIVVNAHDYSRVIAEMDANDNALTLDTRFDLAIAAFEHTAAYDGMIANYFGTRVPSYGDNQEGDEDSKFPRTFNAQFIKKQDMRYGENSHQAAAFYVEAHPQEASVATARQIQGKALSYNNIADTDAALECVKEFAEPACVIVKHANPCGVALGSDILQAYQRAYQTDPTSAFGGIIAFNRELDADTATAIIERQFVEVIIAPSVSEQAAEIIAAKKNVRLLACGEWSSKTTGFDLKRVNGGLLVQDRDQGMVTVDDLNVVTTRQPTEEELKDALFCWKVAKYVKSNAIVYAKGDMTIGVGAGQMSRVYSAKIAGIKAADEGLQVEGCVMASDAFFPFRDGIDAAAQAGIKCVIQPGGSMRDDEVIAAANEHGMAMIFTGMRHFRH</sequence>
<evidence type="ECO:0000256" key="10">
    <source>
        <dbReference type="HAMAP-Rule" id="MF_00139"/>
    </source>
</evidence>
<dbReference type="EC" id="2.1.2.3" evidence="10"/>
<dbReference type="EC" id="3.5.4.10" evidence="10"/>
<comment type="catalytic activity">
    <reaction evidence="8 10">
        <text>(6R)-10-formyltetrahydrofolate + 5-amino-1-(5-phospho-beta-D-ribosyl)imidazole-4-carboxamide = 5-formamido-1-(5-phospho-D-ribosyl)imidazole-4-carboxamide + (6S)-5,6,7,8-tetrahydrofolate</text>
        <dbReference type="Rhea" id="RHEA:22192"/>
        <dbReference type="ChEBI" id="CHEBI:57453"/>
        <dbReference type="ChEBI" id="CHEBI:58467"/>
        <dbReference type="ChEBI" id="CHEBI:58475"/>
        <dbReference type="ChEBI" id="CHEBI:195366"/>
        <dbReference type="EC" id="2.1.2.3"/>
    </reaction>
</comment>
<feature type="domain" description="MGS-like" evidence="11">
    <location>
        <begin position="1"/>
        <end position="148"/>
    </location>
</feature>
<dbReference type="EMBL" id="CP095338">
    <property type="protein sequence ID" value="XAG21516.1"/>
    <property type="molecule type" value="Genomic_DNA"/>
</dbReference>
<dbReference type="GO" id="GO:0005829">
    <property type="term" value="C:cytosol"/>
    <property type="evidence" value="ECO:0007669"/>
    <property type="project" value="TreeGrafter"/>
</dbReference>
<accession>A0AAU6SNK7</accession>
<keyword evidence="6 10" id="KW-0378">Hydrolase</keyword>
<dbReference type="InterPro" id="IPR036914">
    <property type="entry name" value="MGS-like_dom_sf"/>
</dbReference>
<dbReference type="PIRSF" id="PIRSF000414">
    <property type="entry name" value="AICARFT_IMPCHas"/>
    <property type="match status" value="1"/>
</dbReference>
<evidence type="ECO:0000256" key="5">
    <source>
        <dbReference type="ARBA" id="ARBA00022755"/>
    </source>
</evidence>
<keyword evidence="4 10" id="KW-0808">Transferase</keyword>
<evidence type="ECO:0000256" key="2">
    <source>
        <dbReference type="ARBA" id="ARBA00004954"/>
    </source>
</evidence>
<dbReference type="Pfam" id="PF01808">
    <property type="entry name" value="AICARFT_IMPCHas"/>
    <property type="match status" value="1"/>
</dbReference>
<dbReference type="InterPro" id="IPR002695">
    <property type="entry name" value="PurH-like"/>
</dbReference>
<dbReference type="PANTHER" id="PTHR11692:SF0">
    <property type="entry name" value="BIFUNCTIONAL PURINE BIOSYNTHESIS PROTEIN ATIC"/>
    <property type="match status" value="1"/>
</dbReference>
<comment type="pathway">
    <text evidence="1 10">Purine metabolism; IMP biosynthesis via de novo pathway; IMP from 5-formamido-1-(5-phospho-D-ribosyl)imidazole-4-carboxamide: step 1/1.</text>
</comment>
<dbReference type="SUPFAM" id="SSF53927">
    <property type="entry name" value="Cytidine deaminase-like"/>
    <property type="match status" value="1"/>
</dbReference>
<dbReference type="NCBIfam" id="NF002049">
    <property type="entry name" value="PRK00881.1"/>
    <property type="match status" value="1"/>
</dbReference>
<dbReference type="SMART" id="SM00851">
    <property type="entry name" value="MGS"/>
    <property type="match status" value="1"/>
</dbReference>
<protein>
    <recommendedName>
        <fullName evidence="10">Bifunctional purine biosynthesis protein PurH</fullName>
    </recommendedName>
    <domain>
        <recommendedName>
            <fullName evidence="10">Phosphoribosylaminoimidazolecarboxamide formyltransferase</fullName>
            <ecNumber evidence="10">2.1.2.3</ecNumber>
        </recommendedName>
        <alternativeName>
            <fullName evidence="10">AICAR transformylase</fullName>
        </alternativeName>
    </domain>
    <domain>
        <recommendedName>
            <fullName evidence="10">IMP cyclohydrolase</fullName>
            <ecNumber evidence="10">3.5.4.10</ecNumber>
        </recommendedName>
        <alternativeName>
            <fullName evidence="10">ATIC</fullName>
        </alternativeName>
        <alternativeName>
            <fullName evidence="10">IMP synthase</fullName>
        </alternativeName>
        <alternativeName>
            <fullName evidence="10">Inosinicase</fullName>
        </alternativeName>
    </domain>
</protein>